<dbReference type="Proteomes" id="UP000515804">
    <property type="component" value="Chromosome"/>
</dbReference>
<dbReference type="InterPro" id="IPR011464">
    <property type="entry name" value="DUF1570"/>
</dbReference>
<reference evidence="2 3" key="1">
    <citation type="submission" date="2020-08" db="EMBL/GenBank/DDBJ databases">
        <title>Genome sequence of Thermomonas carbonis KCTC 42013T.</title>
        <authorList>
            <person name="Hyun D.-W."/>
            <person name="Bae J.-W."/>
        </authorList>
    </citation>
    <scope>NUCLEOTIDE SEQUENCE [LARGE SCALE GENOMIC DNA]</scope>
    <source>
        <strain evidence="2 3">KCTC 42013</strain>
    </source>
</reference>
<sequence>MLPQQPQQPLGRGLLPRSRLLRLFRCHGPQSPSLGDARSGAPTRPQASGFKRNRWIDEGLASYFSASQRVDGQLQPGKIDPTAYPAWWLADAADKRDTPIPLEVLLSTSGGPDANTHFNQYYLSAWSLTHFLLRRDNGRHAGSYRAFLESGADRNAFLLHIGTIETIESQWIPYFWLQATSAAESR</sequence>
<organism evidence="2 3">
    <name type="scientific">Thermomonas carbonis</name>
    <dbReference type="NCBI Taxonomy" id="1463158"/>
    <lineage>
        <taxon>Bacteria</taxon>
        <taxon>Pseudomonadati</taxon>
        <taxon>Pseudomonadota</taxon>
        <taxon>Gammaproteobacteria</taxon>
        <taxon>Lysobacterales</taxon>
        <taxon>Lysobacteraceae</taxon>
        <taxon>Thermomonas</taxon>
    </lineage>
</organism>
<evidence type="ECO:0000313" key="3">
    <source>
        <dbReference type="Proteomes" id="UP000515804"/>
    </source>
</evidence>
<dbReference type="AlphaFoldDB" id="A0A7G9SUJ7"/>
<dbReference type="Pfam" id="PF07607">
    <property type="entry name" value="DUF1570"/>
    <property type="match status" value="1"/>
</dbReference>
<proteinExistence type="predicted"/>
<gene>
    <name evidence="2" type="ORF">H9L16_03915</name>
</gene>
<feature type="domain" description="DUF1570" evidence="1">
    <location>
        <begin position="53"/>
        <end position="143"/>
    </location>
</feature>
<evidence type="ECO:0000313" key="2">
    <source>
        <dbReference type="EMBL" id="QNN71522.1"/>
    </source>
</evidence>
<dbReference type="KEGG" id="tcn:H9L16_03915"/>
<name>A0A7G9SUJ7_9GAMM</name>
<dbReference type="EMBL" id="CP060719">
    <property type="protein sequence ID" value="QNN71522.1"/>
    <property type="molecule type" value="Genomic_DNA"/>
</dbReference>
<accession>A0A7G9SUJ7</accession>
<protein>
    <submittedName>
        <fullName evidence="2">DUF1570 domain-containing protein</fullName>
    </submittedName>
</protein>
<evidence type="ECO:0000259" key="1">
    <source>
        <dbReference type="Pfam" id="PF07607"/>
    </source>
</evidence>
<keyword evidence="3" id="KW-1185">Reference proteome</keyword>